<keyword evidence="2" id="KW-1185">Reference proteome</keyword>
<dbReference type="Proteomes" id="UP001558652">
    <property type="component" value="Unassembled WGS sequence"/>
</dbReference>
<accession>A0ABD0Y1Z6</accession>
<dbReference type="AlphaFoldDB" id="A0ABD0Y1Z6"/>
<evidence type="ECO:0000313" key="2">
    <source>
        <dbReference type="Proteomes" id="UP001558652"/>
    </source>
</evidence>
<organism evidence="1 2">
    <name type="scientific">Ranatra chinensis</name>
    <dbReference type="NCBI Taxonomy" id="642074"/>
    <lineage>
        <taxon>Eukaryota</taxon>
        <taxon>Metazoa</taxon>
        <taxon>Ecdysozoa</taxon>
        <taxon>Arthropoda</taxon>
        <taxon>Hexapoda</taxon>
        <taxon>Insecta</taxon>
        <taxon>Pterygota</taxon>
        <taxon>Neoptera</taxon>
        <taxon>Paraneoptera</taxon>
        <taxon>Hemiptera</taxon>
        <taxon>Heteroptera</taxon>
        <taxon>Panheteroptera</taxon>
        <taxon>Nepomorpha</taxon>
        <taxon>Nepidae</taxon>
        <taxon>Ranatrinae</taxon>
        <taxon>Ranatra</taxon>
    </lineage>
</organism>
<name>A0ABD0Y1Z6_9HEMI</name>
<dbReference type="EMBL" id="JBFDAA010000016">
    <property type="protein sequence ID" value="KAL1117497.1"/>
    <property type="molecule type" value="Genomic_DNA"/>
</dbReference>
<comment type="caution">
    <text evidence="1">The sequence shown here is derived from an EMBL/GenBank/DDBJ whole genome shotgun (WGS) entry which is preliminary data.</text>
</comment>
<proteinExistence type="predicted"/>
<evidence type="ECO:0000313" key="1">
    <source>
        <dbReference type="EMBL" id="KAL1117497.1"/>
    </source>
</evidence>
<gene>
    <name evidence="1" type="ORF">AAG570_004819</name>
</gene>
<protein>
    <submittedName>
        <fullName evidence="1">Uncharacterized protein</fullName>
    </submittedName>
</protein>
<reference evidence="1 2" key="1">
    <citation type="submission" date="2024-07" db="EMBL/GenBank/DDBJ databases">
        <title>Chromosome-level genome assembly of the water stick insect Ranatra chinensis (Heteroptera: Nepidae).</title>
        <authorList>
            <person name="Liu X."/>
        </authorList>
    </citation>
    <scope>NUCLEOTIDE SEQUENCE [LARGE SCALE GENOMIC DNA]</scope>
    <source>
        <strain evidence="1">Cailab_2021Rc</strain>
        <tissue evidence="1">Muscle</tissue>
    </source>
</reference>
<sequence>MTINRNLRVDVARSIRAPAKRLYGGVKWYYEVECKTQSEGIRNKEKKQDRHYGREETVTAWLTVVKGFVRDRASVPRDLSGMKVNIPASARILKMRLALVSKCRRMIPQTEGVDANAHSIRALELTPSTQGQAENPVTTLKQVAKVPIQP</sequence>